<evidence type="ECO:0000259" key="5">
    <source>
        <dbReference type="PROSITE" id="PS50405"/>
    </source>
</evidence>
<dbReference type="InterPro" id="IPR036282">
    <property type="entry name" value="Glutathione-S-Trfase_C_sf"/>
</dbReference>
<dbReference type="GO" id="GO:0006749">
    <property type="term" value="P:glutathione metabolic process"/>
    <property type="evidence" value="ECO:0007669"/>
    <property type="project" value="InterPro"/>
</dbReference>
<evidence type="ECO:0000256" key="2">
    <source>
        <dbReference type="ARBA" id="ARBA00022679"/>
    </source>
</evidence>
<accession>A0A2T7DBM4</accession>
<dbReference type="CDD" id="cd03185">
    <property type="entry name" value="GST_C_Tau"/>
    <property type="match status" value="1"/>
</dbReference>
<dbReference type="EMBL" id="CM009753">
    <property type="protein sequence ID" value="PUZ52999.1"/>
    <property type="molecule type" value="Genomic_DNA"/>
</dbReference>
<dbReference type="InterPro" id="IPR045073">
    <property type="entry name" value="Omega/Tau-like"/>
</dbReference>
<keyword evidence="7" id="KW-1185">Reference proteome</keyword>
<dbReference type="PANTHER" id="PTHR11260">
    <property type="entry name" value="GLUTATHIONE S-TRANSFERASE, GST, SUPERFAMILY, GST DOMAIN CONTAINING"/>
    <property type="match status" value="1"/>
</dbReference>
<dbReference type="Proteomes" id="UP000244336">
    <property type="component" value="Chromosome 5"/>
</dbReference>
<evidence type="ECO:0000313" key="7">
    <source>
        <dbReference type="Proteomes" id="UP000244336"/>
    </source>
</evidence>
<dbReference type="InterPro" id="IPR045074">
    <property type="entry name" value="GST_C_Tau"/>
</dbReference>
<dbReference type="GO" id="GO:0004364">
    <property type="term" value="F:glutathione transferase activity"/>
    <property type="evidence" value="ECO:0007669"/>
    <property type="project" value="UniProtKB-EC"/>
</dbReference>
<dbReference type="InterPro" id="IPR010987">
    <property type="entry name" value="Glutathione-S-Trfase_C-like"/>
</dbReference>
<dbReference type="InterPro" id="IPR004045">
    <property type="entry name" value="Glutathione_S-Trfase_N"/>
</dbReference>
<dbReference type="STRING" id="1504633.A0A2T7DBM4"/>
<dbReference type="SFLD" id="SFLDS00019">
    <property type="entry name" value="Glutathione_Transferase_(cytos"/>
    <property type="match status" value="1"/>
</dbReference>
<feature type="domain" description="GST C-terminal" evidence="5">
    <location>
        <begin position="89"/>
        <end position="213"/>
    </location>
</feature>
<dbReference type="AlphaFoldDB" id="A0A2T7DBM4"/>
<keyword evidence="2" id="KW-0808">Transferase</keyword>
<proteinExistence type="predicted"/>
<reference evidence="6 7" key="1">
    <citation type="submission" date="2018-04" db="EMBL/GenBank/DDBJ databases">
        <title>WGS assembly of Panicum hallii var. hallii HAL2.</title>
        <authorList>
            <person name="Lovell J."/>
            <person name="Jenkins J."/>
            <person name="Lowry D."/>
            <person name="Mamidi S."/>
            <person name="Sreedasyam A."/>
            <person name="Weng X."/>
            <person name="Barry K."/>
            <person name="Bonette J."/>
            <person name="Campitelli B."/>
            <person name="Daum C."/>
            <person name="Gordon S."/>
            <person name="Gould B."/>
            <person name="Lipzen A."/>
            <person name="MacQueen A."/>
            <person name="Palacio-Mejia J."/>
            <person name="Plott C."/>
            <person name="Shakirov E."/>
            <person name="Shu S."/>
            <person name="Yoshinaga Y."/>
            <person name="Zane M."/>
            <person name="Rokhsar D."/>
            <person name="Grimwood J."/>
            <person name="Schmutz J."/>
            <person name="Juenger T."/>
        </authorList>
    </citation>
    <scope>NUCLEOTIDE SEQUENCE [LARGE SCALE GENOMIC DNA]</scope>
    <source>
        <strain evidence="7">cv. HAL2</strain>
    </source>
</reference>
<dbReference type="OrthoDB" id="4951845at2759"/>
<dbReference type="PROSITE" id="PS50405">
    <property type="entry name" value="GST_CTER"/>
    <property type="match status" value="1"/>
</dbReference>
<evidence type="ECO:0000313" key="6">
    <source>
        <dbReference type="EMBL" id="PUZ52999.1"/>
    </source>
</evidence>
<dbReference type="Gene3D" id="3.40.30.10">
    <property type="entry name" value="Glutaredoxin"/>
    <property type="match status" value="1"/>
</dbReference>
<protein>
    <recommendedName>
        <fullName evidence="1">glutathione transferase</fullName>
        <ecNumber evidence="1">2.5.1.18</ecNumber>
    </recommendedName>
</protein>
<dbReference type="PANTHER" id="PTHR11260:SF755">
    <property type="entry name" value="GLUTATHIONE TRANSFERASE"/>
    <property type="match status" value="1"/>
</dbReference>
<evidence type="ECO:0000256" key="1">
    <source>
        <dbReference type="ARBA" id="ARBA00012452"/>
    </source>
</evidence>
<dbReference type="EC" id="2.5.1.18" evidence="1"/>
<dbReference type="SFLD" id="SFLDG01152">
    <property type="entry name" value="Main.3:_Omega-_and_Tau-like"/>
    <property type="match status" value="1"/>
</dbReference>
<feature type="domain" description="GST N-terminal" evidence="4">
    <location>
        <begin position="5"/>
        <end position="84"/>
    </location>
</feature>
<evidence type="ECO:0000259" key="4">
    <source>
        <dbReference type="PROSITE" id="PS50404"/>
    </source>
</evidence>
<dbReference type="InterPro" id="IPR004046">
    <property type="entry name" value="GST_C"/>
</dbReference>
<dbReference type="Pfam" id="PF00043">
    <property type="entry name" value="GST_C"/>
    <property type="match status" value="1"/>
</dbReference>
<dbReference type="InterPro" id="IPR040079">
    <property type="entry name" value="Glutathione_S-Trfase"/>
</dbReference>
<sequence length="230" mass="25493">MTTEPPVQLIGAFGSPFVHRAEVALRLKGVPYELILEDMSSKSDLLLKHNPVHKKVPVLLHGDRAVSESLVIVQYVDEAFDGPPLLPADPYERALARFWAHFLEEKCLEPLRVALFADGEAQKAAMKEARESLALVEEQLREKRFLGGDDIGLADIAAGGLLAHWLGVLEEVAGVRVLSDDEHPALRRWAVEYSYSEAVKECLPDRGRLLSYFAGIRDKCVSVANSMLPK</sequence>
<comment type="catalytic activity">
    <reaction evidence="3">
        <text>RX + glutathione = an S-substituted glutathione + a halide anion + H(+)</text>
        <dbReference type="Rhea" id="RHEA:16437"/>
        <dbReference type="ChEBI" id="CHEBI:15378"/>
        <dbReference type="ChEBI" id="CHEBI:16042"/>
        <dbReference type="ChEBI" id="CHEBI:17792"/>
        <dbReference type="ChEBI" id="CHEBI:57925"/>
        <dbReference type="ChEBI" id="CHEBI:90779"/>
        <dbReference type="EC" id="2.5.1.18"/>
    </reaction>
</comment>
<dbReference type="SUPFAM" id="SSF52833">
    <property type="entry name" value="Thioredoxin-like"/>
    <property type="match status" value="1"/>
</dbReference>
<evidence type="ECO:0000256" key="3">
    <source>
        <dbReference type="ARBA" id="ARBA00047960"/>
    </source>
</evidence>
<dbReference type="Pfam" id="PF13417">
    <property type="entry name" value="GST_N_3"/>
    <property type="match status" value="1"/>
</dbReference>
<name>A0A2T7DBM4_9POAL</name>
<dbReference type="GO" id="GO:0005737">
    <property type="term" value="C:cytoplasm"/>
    <property type="evidence" value="ECO:0007669"/>
    <property type="project" value="TreeGrafter"/>
</dbReference>
<organism evidence="6 7">
    <name type="scientific">Panicum hallii var. hallii</name>
    <dbReference type="NCBI Taxonomy" id="1504633"/>
    <lineage>
        <taxon>Eukaryota</taxon>
        <taxon>Viridiplantae</taxon>
        <taxon>Streptophyta</taxon>
        <taxon>Embryophyta</taxon>
        <taxon>Tracheophyta</taxon>
        <taxon>Spermatophyta</taxon>
        <taxon>Magnoliopsida</taxon>
        <taxon>Liliopsida</taxon>
        <taxon>Poales</taxon>
        <taxon>Poaceae</taxon>
        <taxon>PACMAD clade</taxon>
        <taxon>Panicoideae</taxon>
        <taxon>Panicodae</taxon>
        <taxon>Paniceae</taxon>
        <taxon>Panicinae</taxon>
        <taxon>Panicum</taxon>
        <taxon>Panicum sect. Panicum</taxon>
    </lineage>
</organism>
<dbReference type="InterPro" id="IPR036249">
    <property type="entry name" value="Thioredoxin-like_sf"/>
</dbReference>
<dbReference type="FunFam" id="1.20.1050.10:FF:000012">
    <property type="entry name" value="Tau class glutathione S-transferase"/>
    <property type="match status" value="1"/>
</dbReference>
<dbReference type="CDD" id="cd03058">
    <property type="entry name" value="GST_N_Tau"/>
    <property type="match status" value="1"/>
</dbReference>
<dbReference type="FunFam" id="3.40.30.10:FF:000200">
    <property type="entry name" value="Glutathione S-transferase"/>
    <property type="match status" value="1"/>
</dbReference>
<dbReference type="SFLD" id="SFLDG00358">
    <property type="entry name" value="Main_(cytGST)"/>
    <property type="match status" value="1"/>
</dbReference>
<dbReference type="SUPFAM" id="SSF47616">
    <property type="entry name" value="GST C-terminal domain-like"/>
    <property type="match status" value="1"/>
</dbReference>
<dbReference type="Gramene" id="PUZ52999">
    <property type="protein sequence ID" value="PUZ52999"/>
    <property type="gene ID" value="GQ55_5G019000"/>
</dbReference>
<gene>
    <name evidence="6" type="ORF">GQ55_5G019000</name>
</gene>
<dbReference type="Gene3D" id="1.20.1050.10">
    <property type="match status" value="1"/>
</dbReference>
<dbReference type="PROSITE" id="PS50404">
    <property type="entry name" value="GST_NTER"/>
    <property type="match status" value="1"/>
</dbReference>